<dbReference type="PANTHER" id="PTHR33281:SF1">
    <property type="entry name" value="VOLTAGE-DEPENDENT CHLORIDE CHANNEL 1, CHLOROPLASTIC"/>
    <property type="match status" value="1"/>
</dbReference>
<keyword evidence="9" id="KW-1185">Reference proteome</keyword>
<protein>
    <submittedName>
        <fullName evidence="8">Uncharacterized protein</fullName>
    </submittedName>
</protein>
<comment type="caution">
    <text evidence="8">The sequence shown here is derived from an EMBL/GenBank/DDBJ whole genome shotgun (WGS) entry which is preliminary data.</text>
</comment>
<feature type="compositionally biased region" description="Basic and acidic residues" evidence="7">
    <location>
        <begin position="472"/>
        <end position="509"/>
    </location>
</feature>
<comment type="subcellular location">
    <subcellularLocation>
        <location evidence="1">Membrane</location>
        <topology evidence="1">Multi-pass membrane protein</topology>
    </subcellularLocation>
</comment>
<gene>
    <name evidence="8" type="ORF">HID58_013922</name>
</gene>
<evidence type="ECO:0000256" key="3">
    <source>
        <dbReference type="ARBA" id="ARBA00022692"/>
    </source>
</evidence>
<feature type="region of interest" description="Disordered" evidence="7">
    <location>
        <begin position="8"/>
        <end position="28"/>
    </location>
</feature>
<dbReference type="InterPro" id="IPR021641">
    <property type="entry name" value="DUF3245"/>
</dbReference>
<evidence type="ECO:0000256" key="7">
    <source>
        <dbReference type="SAM" id="MobiDB-lite"/>
    </source>
</evidence>
<organism evidence="8 9">
    <name type="scientific">Brassica napus</name>
    <name type="common">Rape</name>
    <dbReference type="NCBI Taxonomy" id="3708"/>
    <lineage>
        <taxon>Eukaryota</taxon>
        <taxon>Viridiplantae</taxon>
        <taxon>Streptophyta</taxon>
        <taxon>Embryophyta</taxon>
        <taxon>Tracheophyta</taxon>
        <taxon>Spermatophyta</taxon>
        <taxon>Magnoliopsida</taxon>
        <taxon>eudicotyledons</taxon>
        <taxon>Gunneridae</taxon>
        <taxon>Pentapetalae</taxon>
        <taxon>rosids</taxon>
        <taxon>malvids</taxon>
        <taxon>Brassicales</taxon>
        <taxon>Brassicaceae</taxon>
        <taxon>Brassiceae</taxon>
        <taxon>Brassica</taxon>
    </lineage>
</organism>
<evidence type="ECO:0000313" key="8">
    <source>
        <dbReference type="EMBL" id="KAH0928195.1"/>
    </source>
</evidence>
<dbReference type="EMBL" id="JAGKQM010000004">
    <property type="protein sequence ID" value="KAH0928195.1"/>
    <property type="molecule type" value="Genomic_DNA"/>
</dbReference>
<evidence type="ECO:0000256" key="1">
    <source>
        <dbReference type="ARBA" id="ARBA00004141"/>
    </source>
</evidence>
<dbReference type="PANTHER" id="PTHR33281">
    <property type="entry name" value="UPF0187 PROTEIN YNEE"/>
    <property type="match status" value="1"/>
</dbReference>
<keyword evidence="4" id="KW-1133">Transmembrane helix</keyword>
<dbReference type="Pfam" id="PF11595">
    <property type="entry name" value="DUF3245"/>
    <property type="match status" value="1"/>
</dbReference>
<dbReference type="Proteomes" id="UP000824890">
    <property type="component" value="Unassembled WGS sequence"/>
</dbReference>
<dbReference type="InterPro" id="IPR044669">
    <property type="entry name" value="YneE/VCCN1/2-like"/>
</dbReference>
<accession>A0ABQ8DI99</accession>
<keyword evidence="2" id="KW-0813">Transport</keyword>
<keyword evidence="5" id="KW-0406">Ion transport</keyword>
<feature type="compositionally biased region" description="Low complexity" evidence="7">
    <location>
        <begin position="10"/>
        <end position="22"/>
    </location>
</feature>
<evidence type="ECO:0000256" key="5">
    <source>
        <dbReference type="ARBA" id="ARBA00023065"/>
    </source>
</evidence>
<reference evidence="8 9" key="1">
    <citation type="submission" date="2021-05" db="EMBL/GenBank/DDBJ databases">
        <title>Genome Assembly of Synthetic Allotetraploid Brassica napus Reveals Homoeologous Exchanges between Subgenomes.</title>
        <authorList>
            <person name="Davis J.T."/>
        </authorList>
    </citation>
    <scope>NUCLEOTIDE SEQUENCE [LARGE SCALE GENOMIC DNA]</scope>
    <source>
        <strain evidence="9">cv. Da-Ae</strain>
        <tissue evidence="8">Seedling</tissue>
    </source>
</reference>
<keyword evidence="6" id="KW-0472">Membrane</keyword>
<dbReference type="Pfam" id="PF25539">
    <property type="entry name" value="Bestrophin_2"/>
    <property type="match status" value="1"/>
</dbReference>
<proteinExistence type="predicted"/>
<sequence length="577" mass="65207">FTSLLTHLTSPFHHSSSVSSQSPPNPKPLMYQAMNLSLSCESRFPIFSTCPRKTLHLKPPRVSSGPEPGAKTLTENLISLLRAVPDWADEIKERGMQQKRTLYTHEKWVEHRSSLRHVRHLVSSFSSRVILSLIPPVFFFTSVAVVIASYNSAVALEWLPGIFPILRSSSLPYQLTAPALALLLVFRTEASYSRYEEGRKAWVRIIAGTDDLARQVICSVDGSGDELCHVIYGSDIARDLRNLIEADDLSLILESKHRPRCVIEFISQSLQLLKLDDTKRDLLESKMLHLHEGIGVCEQLMGIPIPLSYTRLTSRFLVFWHLTLPIILWDECHWIVVPATFISAASLFCIEEVGVLIEEPFPMLALDELCDLVHSNIQEAVKSETIIRNRIMAKIKLHEKFSGGCGTLVAMTTETGRKKRTPQILKTDTSHTALKLAEKWVANMTTSAEDPIEPEPDRLGLGAKVSRQMKRRPSDDPLDQKLQAKFDAGRRKYARSEAERAGTSKHTADDDSEDDDESESKSQVFGKKRQNTSTRQRDPRTWIQFAPTEVHENFIDTVLKETLIVAELCRRESYVIC</sequence>
<name>A0ABQ8DI99_BRANA</name>
<evidence type="ECO:0000256" key="6">
    <source>
        <dbReference type="ARBA" id="ARBA00023136"/>
    </source>
</evidence>
<evidence type="ECO:0000313" key="9">
    <source>
        <dbReference type="Proteomes" id="UP000824890"/>
    </source>
</evidence>
<evidence type="ECO:0000256" key="2">
    <source>
        <dbReference type="ARBA" id="ARBA00022448"/>
    </source>
</evidence>
<feature type="region of interest" description="Disordered" evidence="7">
    <location>
        <begin position="446"/>
        <end position="540"/>
    </location>
</feature>
<evidence type="ECO:0000256" key="4">
    <source>
        <dbReference type="ARBA" id="ARBA00022989"/>
    </source>
</evidence>
<feature type="non-terminal residue" evidence="8">
    <location>
        <position position="1"/>
    </location>
</feature>
<keyword evidence="3" id="KW-0812">Transmembrane</keyword>